<name>A0A5C8KN98_9GAMM</name>
<reference evidence="2 3" key="1">
    <citation type="submission" date="2019-08" db="EMBL/GenBank/DDBJ databases">
        <authorList>
            <person name="Karlyshev A.V."/>
        </authorList>
    </citation>
    <scope>NUCLEOTIDE SEQUENCE [LARGE SCALE GENOMIC DNA]</scope>
    <source>
        <strain evidence="2 3">Alg18-2.2</strain>
    </source>
</reference>
<dbReference type="Proteomes" id="UP000321248">
    <property type="component" value="Unassembled WGS sequence"/>
</dbReference>
<proteinExistence type="predicted"/>
<dbReference type="EMBL" id="VRTS01000008">
    <property type="protein sequence ID" value="TXK60736.1"/>
    <property type="molecule type" value="Genomic_DNA"/>
</dbReference>
<dbReference type="InterPro" id="IPR041698">
    <property type="entry name" value="Methyltransf_25"/>
</dbReference>
<dbReference type="GO" id="GO:0008168">
    <property type="term" value="F:methyltransferase activity"/>
    <property type="evidence" value="ECO:0007669"/>
    <property type="project" value="UniProtKB-KW"/>
</dbReference>
<keyword evidence="2" id="KW-0489">Methyltransferase</keyword>
<dbReference type="Pfam" id="PF13649">
    <property type="entry name" value="Methyltransf_25"/>
    <property type="match status" value="1"/>
</dbReference>
<evidence type="ECO:0000259" key="1">
    <source>
        <dbReference type="Pfam" id="PF13649"/>
    </source>
</evidence>
<feature type="domain" description="Methyltransferase" evidence="1">
    <location>
        <begin position="41"/>
        <end position="130"/>
    </location>
</feature>
<dbReference type="Gene3D" id="3.40.50.150">
    <property type="entry name" value="Vaccinia Virus protein VP39"/>
    <property type="match status" value="1"/>
</dbReference>
<organism evidence="2 3">
    <name type="scientific">Alkalisalibacterium limincola</name>
    <dbReference type="NCBI Taxonomy" id="2699169"/>
    <lineage>
        <taxon>Bacteria</taxon>
        <taxon>Pseudomonadati</taxon>
        <taxon>Pseudomonadota</taxon>
        <taxon>Gammaproteobacteria</taxon>
        <taxon>Lysobacterales</taxon>
        <taxon>Lysobacteraceae</taxon>
        <taxon>Alkalisalibacterium</taxon>
    </lineage>
</organism>
<comment type="caution">
    <text evidence="2">The sequence shown here is derived from an EMBL/GenBank/DDBJ whole genome shotgun (WGS) entry which is preliminary data.</text>
</comment>
<protein>
    <submittedName>
        <fullName evidence="2">Methyltransferase domain-containing protein</fullName>
    </submittedName>
</protein>
<dbReference type="AlphaFoldDB" id="A0A5C8KN98"/>
<accession>A0A5C8KN98</accession>
<dbReference type="OrthoDB" id="7273451at2"/>
<dbReference type="SUPFAM" id="SSF53335">
    <property type="entry name" value="S-adenosyl-L-methionine-dependent methyltransferases"/>
    <property type="match status" value="1"/>
</dbReference>
<keyword evidence="3" id="KW-1185">Reference proteome</keyword>
<gene>
    <name evidence="2" type="ORF">FU658_11365</name>
</gene>
<dbReference type="RefSeq" id="WP_147892195.1">
    <property type="nucleotide sequence ID" value="NZ_VRTS01000008.1"/>
</dbReference>
<dbReference type="InterPro" id="IPR029063">
    <property type="entry name" value="SAM-dependent_MTases_sf"/>
</dbReference>
<dbReference type="GO" id="GO:0032259">
    <property type="term" value="P:methylation"/>
    <property type="evidence" value="ECO:0007669"/>
    <property type="project" value="UniProtKB-KW"/>
</dbReference>
<keyword evidence="2" id="KW-0808">Transferase</keyword>
<sequence>MSGAFPEAWLALREAADHRSRSDLLAGRLARWCRQRGTVRVLDLGCGAGSNLRYLAPRLGPQQRWRLLDVDGALLAHAVTRVPEGIPLVAQCRDLSSVDAGDLGGTDVVTGSALLDLLDLAQLQQLVDAITTRGCAALFALSVNGRVRLSPAHRDDAALGHAFNAHQRRSVDGRALLGPDASGAAATALRAAGYSVVEVATPWRLAAADASLAGEWLDGWISAAIDAGASRQADFASARQAHVRALDEGRLQVEVGHVDLLALPPDPVRRA</sequence>
<evidence type="ECO:0000313" key="3">
    <source>
        <dbReference type="Proteomes" id="UP000321248"/>
    </source>
</evidence>
<evidence type="ECO:0000313" key="2">
    <source>
        <dbReference type="EMBL" id="TXK60736.1"/>
    </source>
</evidence>